<dbReference type="InterPro" id="IPR018306">
    <property type="entry name" value="Phage_T5_Orf172_DNA-bd"/>
</dbReference>
<dbReference type="RefSeq" id="WP_309665181.1">
    <property type="nucleotide sequence ID" value="NZ_JAVIZA010000001.1"/>
</dbReference>
<comment type="caution">
    <text evidence="4">The sequence shown here is derived from an EMBL/GenBank/DDBJ whole genome shotgun (WGS) entry which is preliminary data.</text>
</comment>
<sequence>MTDRTSPPPASWYPDPGGVYESRYWDGATWTDHIVIDGVQTRAQVRETPDRAATTPGQPTTRRAARESTVSESVSGDMPAAGGQVGAPLLDEAAPAIAQQPSAPLAPQELSPARPTLPQKVPFFGARKFAQDLQAENARLEELIARYGLRELADLDAAKVSIQAETTRAEADLDRARSGAFAAHQEKASVAAQVIDLRNQIELQEFGLFDFEHPAESSVALATELESVRSEIKSKIKAGGATQATQNFTFNNSAAKGRKFVADMSKLLLRAYNAEAENCVKTVRAGNLEAARKRLSTVVDQVERLGKMIDLRITPRYHRLRLRELELASRHLQAVQAEKELERARREELREQKKAEQELAREKERLQKERSHYANALATLEAKGDLEGAQRIREKLDDVENAIENVDYRAANIRAGYVYVISNIGAFGPDVVKIGLTRRLDPMDRVNELGDASVPFRFDVHALFFADDAVAIESMLHQQFAEQRLNKVNLRREYFRVTPEDVLKALNEHHVEVLEYTLDPVAAEYRSSIAVA</sequence>
<evidence type="ECO:0000259" key="3">
    <source>
        <dbReference type="SMART" id="SM00974"/>
    </source>
</evidence>
<name>A0ABU1HYR4_9MICO</name>
<dbReference type="EMBL" id="JAVIZA010000001">
    <property type="protein sequence ID" value="MDR6166783.1"/>
    <property type="molecule type" value="Genomic_DNA"/>
</dbReference>
<evidence type="ECO:0000313" key="4">
    <source>
        <dbReference type="EMBL" id="MDR6166783.1"/>
    </source>
</evidence>
<dbReference type="InterPro" id="IPR018929">
    <property type="entry name" value="DUF2510"/>
</dbReference>
<dbReference type="Proteomes" id="UP001260188">
    <property type="component" value="Unassembled WGS sequence"/>
</dbReference>
<keyword evidence="1" id="KW-0175">Coiled coil</keyword>
<feature type="region of interest" description="Disordered" evidence="2">
    <location>
        <begin position="44"/>
        <end position="84"/>
    </location>
</feature>
<protein>
    <submittedName>
        <fullName evidence="4">Uncharacterized protein YfcZ (UPF0381/DUF406 family)</fullName>
    </submittedName>
</protein>
<keyword evidence="5" id="KW-1185">Reference proteome</keyword>
<gene>
    <name evidence="4" type="ORF">QE367_000987</name>
</gene>
<feature type="domain" description="Bacteriophage T5 Orf172 DNA-binding" evidence="3">
    <location>
        <begin position="426"/>
        <end position="509"/>
    </location>
</feature>
<dbReference type="Pfam" id="PF13455">
    <property type="entry name" value="MUG113"/>
    <property type="match status" value="1"/>
</dbReference>
<evidence type="ECO:0000256" key="1">
    <source>
        <dbReference type="SAM" id="Coils"/>
    </source>
</evidence>
<dbReference type="Pfam" id="PF13250">
    <property type="entry name" value="SNIPE"/>
    <property type="match status" value="1"/>
</dbReference>
<feature type="coiled-coil region" evidence="1">
    <location>
        <begin position="327"/>
        <end position="409"/>
    </location>
</feature>
<accession>A0ABU1HYR4</accession>
<dbReference type="Pfam" id="PF10708">
    <property type="entry name" value="DUF2510"/>
    <property type="match status" value="1"/>
</dbReference>
<reference evidence="4 5" key="1">
    <citation type="submission" date="2023-08" db="EMBL/GenBank/DDBJ databases">
        <title>Functional and genomic diversity of the sorghum phyllosphere microbiome.</title>
        <authorList>
            <person name="Shade A."/>
        </authorList>
    </citation>
    <scope>NUCLEOTIDE SEQUENCE [LARGE SCALE GENOMIC DNA]</scope>
    <source>
        <strain evidence="4 5">SORGH_AS_0919</strain>
    </source>
</reference>
<evidence type="ECO:0000313" key="5">
    <source>
        <dbReference type="Proteomes" id="UP001260188"/>
    </source>
</evidence>
<evidence type="ECO:0000256" key="2">
    <source>
        <dbReference type="SAM" id="MobiDB-lite"/>
    </source>
</evidence>
<organism evidence="4 5">
    <name type="scientific">Microbacterium paludicola</name>
    <dbReference type="NCBI Taxonomy" id="300019"/>
    <lineage>
        <taxon>Bacteria</taxon>
        <taxon>Bacillati</taxon>
        <taxon>Actinomycetota</taxon>
        <taxon>Actinomycetes</taxon>
        <taxon>Micrococcales</taxon>
        <taxon>Microbacteriaceae</taxon>
        <taxon>Microbacterium</taxon>
    </lineage>
</organism>
<dbReference type="InterPro" id="IPR025280">
    <property type="entry name" value="SNIPE"/>
</dbReference>
<proteinExistence type="predicted"/>
<dbReference type="SMART" id="SM00974">
    <property type="entry name" value="T5orf172"/>
    <property type="match status" value="1"/>
</dbReference>